<dbReference type="InterPro" id="IPR051623">
    <property type="entry name" value="FTCD"/>
</dbReference>
<reference evidence="10" key="2">
    <citation type="journal article" date="2021" name="Genome Biol. Evol.">
        <title>Developing a high-quality reference genome for a parasitic bivalve with doubly uniparental inheritance (Bivalvia: Unionida).</title>
        <authorList>
            <person name="Smith C.H."/>
        </authorList>
    </citation>
    <scope>NUCLEOTIDE SEQUENCE</scope>
    <source>
        <strain evidence="10">CHS0354</strain>
        <tissue evidence="10">Mantle</tissue>
    </source>
</reference>
<dbReference type="AlphaFoldDB" id="A0AAE0SA78"/>
<gene>
    <name evidence="10" type="ORF">CHS0354_014491</name>
</gene>
<dbReference type="GO" id="GO:0005542">
    <property type="term" value="F:folic acid binding"/>
    <property type="evidence" value="ECO:0007669"/>
    <property type="project" value="UniProtKB-KW"/>
</dbReference>
<dbReference type="NCBIfam" id="TIGR02024">
    <property type="entry name" value="FtcD"/>
    <property type="match status" value="1"/>
</dbReference>
<dbReference type="Pfam" id="PF07837">
    <property type="entry name" value="FTCD_N"/>
    <property type="match status" value="1"/>
</dbReference>
<evidence type="ECO:0000256" key="1">
    <source>
        <dbReference type="ARBA" id="ARBA00004496"/>
    </source>
</evidence>
<dbReference type="InterPro" id="IPR037064">
    <property type="entry name" value="Formiminotransferase_N_sf"/>
</dbReference>
<dbReference type="GO" id="GO:0030409">
    <property type="term" value="F:glutamate formimidoyltransferase activity"/>
    <property type="evidence" value="ECO:0007669"/>
    <property type="project" value="UniProtKB-EC"/>
</dbReference>
<sequence length="313" mass="34686">MLDLDSMQIIEAIANAIAGTDGCNLLDVDPGASTNRTVYTFVGSPEAVVEGALNAARVAYQVIDMRRHHGEHPRMGAMDVCPFIPVQDVTMEDCVECAKDLAERLAIELGVPVYLYGEASQNDSRKTLPQIRAGEYEGLVEKLGKPEWKPDYGPTDFIPSWGATAVGSRKYIIAYNVNVLSTKEQAHRIALNVREQGRGDGEPGRLKHIQAIGWYLEEANMAQVSVNITDVDQTPIYRVYEEIVKDAEKLNLAVVGSQIVGLVPLKAMLEVAQYYMDKENLFILEEDQKLRLVINRLGLNALGPFSPKERIIE</sequence>
<evidence type="ECO:0000256" key="5">
    <source>
        <dbReference type="ARBA" id="ARBA00022679"/>
    </source>
</evidence>
<feature type="domain" description="Formiminotransferase C-terminal subdomain" evidence="8">
    <location>
        <begin position="171"/>
        <end position="313"/>
    </location>
</feature>
<keyword evidence="4" id="KW-0963">Cytoplasm</keyword>
<dbReference type="EMBL" id="JAEAOA010000895">
    <property type="protein sequence ID" value="KAK3587974.1"/>
    <property type="molecule type" value="Genomic_DNA"/>
</dbReference>
<evidence type="ECO:0000256" key="7">
    <source>
        <dbReference type="ARBA" id="ARBA00022954"/>
    </source>
</evidence>
<dbReference type="FunFam" id="3.30.990.10:FF:000001">
    <property type="entry name" value="Formimidoyltransferase cyclodeaminase"/>
    <property type="match status" value="1"/>
</dbReference>
<comment type="caution">
    <text evidence="10">The sequence shown here is derived from an EMBL/GenBank/DDBJ whole genome shotgun (WGS) entry which is preliminary data.</text>
</comment>
<dbReference type="Proteomes" id="UP001195483">
    <property type="component" value="Unassembled WGS sequence"/>
</dbReference>
<keyword evidence="7" id="KW-0290">Folate-binding</keyword>
<keyword evidence="5" id="KW-0808">Transferase</keyword>
<reference evidence="10" key="1">
    <citation type="journal article" date="2021" name="Genome Biol. Evol.">
        <title>A High-Quality Reference Genome for a Parasitic Bivalve with Doubly Uniparental Inheritance (Bivalvia: Unionida).</title>
        <authorList>
            <person name="Smith C.H."/>
        </authorList>
    </citation>
    <scope>NUCLEOTIDE SEQUENCE</scope>
    <source>
        <strain evidence="10">CHS0354</strain>
    </source>
</reference>
<name>A0AAE0SA78_9BIVA</name>
<reference evidence="10" key="3">
    <citation type="submission" date="2023-05" db="EMBL/GenBank/DDBJ databases">
        <authorList>
            <person name="Smith C.H."/>
        </authorList>
    </citation>
    <scope>NUCLEOTIDE SEQUENCE</scope>
    <source>
        <strain evidence="10">CHS0354</strain>
        <tissue evidence="10">Mantle</tissue>
    </source>
</reference>
<keyword evidence="11" id="KW-1185">Reference proteome</keyword>
<organism evidence="10 11">
    <name type="scientific">Potamilus streckersoni</name>
    <dbReference type="NCBI Taxonomy" id="2493646"/>
    <lineage>
        <taxon>Eukaryota</taxon>
        <taxon>Metazoa</taxon>
        <taxon>Spiralia</taxon>
        <taxon>Lophotrochozoa</taxon>
        <taxon>Mollusca</taxon>
        <taxon>Bivalvia</taxon>
        <taxon>Autobranchia</taxon>
        <taxon>Heteroconchia</taxon>
        <taxon>Palaeoheterodonta</taxon>
        <taxon>Unionida</taxon>
        <taxon>Unionoidea</taxon>
        <taxon>Unionidae</taxon>
        <taxon>Ambleminae</taxon>
        <taxon>Lampsilini</taxon>
        <taxon>Potamilus</taxon>
    </lineage>
</organism>
<evidence type="ECO:0000256" key="6">
    <source>
        <dbReference type="ARBA" id="ARBA00022808"/>
    </source>
</evidence>
<feature type="domain" description="Formiminotransferase N-terminal subdomain" evidence="9">
    <location>
        <begin position="1"/>
        <end position="170"/>
    </location>
</feature>
<dbReference type="InterPro" id="IPR022384">
    <property type="entry name" value="FormiminoTrfase_cat_dom_sf"/>
</dbReference>
<dbReference type="GO" id="GO:0006547">
    <property type="term" value="P:L-histidine metabolic process"/>
    <property type="evidence" value="ECO:0007669"/>
    <property type="project" value="UniProtKB-KW"/>
</dbReference>
<dbReference type="InterPro" id="IPR037070">
    <property type="entry name" value="Formiminotransferase_C_sf"/>
</dbReference>
<dbReference type="InterPro" id="IPR012886">
    <property type="entry name" value="Formiminotransferase_N"/>
</dbReference>
<dbReference type="PANTHER" id="PTHR12234">
    <property type="entry name" value="FORMIMINOTRANSFERASE-CYCLODEAMINASE"/>
    <property type="match status" value="1"/>
</dbReference>
<proteinExistence type="predicted"/>
<dbReference type="GO" id="GO:0005737">
    <property type="term" value="C:cytoplasm"/>
    <property type="evidence" value="ECO:0007669"/>
    <property type="project" value="UniProtKB-SubCell"/>
</dbReference>
<evidence type="ECO:0000259" key="9">
    <source>
        <dbReference type="SMART" id="SM01222"/>
    </source>
</evidence>
<dbReference type="PANTHER" id="PTHR12234:SF0">
    <property type="entry name" value="FORMIMIDOYLTRANSFERASE-CYCLODEAMINASE"/>
    <property type="match status" value="1"/>
</dbReference>
<dbReference type="EC" id="2.1.2.5" evidence="3"/>
<evidence type="ECO:0000313" key="11">
    <source>
        <dbReference type="Proteomes" id="UP001195483"/>
    </source>
</evidence>
<evidence type="ECO:0000313" key="10">
    <source>
        <dbReference type="EMBL" id="KAK3587974.1"/>
    </source>
</evidence>
<evidence type="ECO:0000256" key="4">
    <source>
        <dbReference type="ARBA" id="ARBA00022490"/>
    </source>
</evidence>
<comment type="subcellular location">
    <subcellularLocation>
        <location evidence="1">Cytoplasm</location>
    </subcellularLocation>
</comment>
<dbReference type="Gene3D" id="3.30.70.670">
    <property type="entry name" value="Formiminotransferase, C-terminal subdomain"/>
    <property type="match status" value="1"/>
</dbReference>
<dbReference type="SMART" id="SM01221">
    <property type="entry name" value="FTCD"/>
    <property type="match status" value="1"/>
</dbReference>
<dbReference type="Pfam" id="PF02971">
    <property type="entry name" value="FTCD"/>
    <property type="match status" value="1"/>
</dbReference>
<dbReference type="Gene3D" id="3.30.990.10">
    <property type="entry name" value="Formiminotransferase, N-terminal subdomain"/>
    <property type="match status" value="1"/>
</dbReference>
<dbReference type="FunFam" id="3.30.70.670:FF:000001">
    <property type="entry name" value="Formimidoyltransferase cyclodeaminase"/>
    <property type="match status" value="1"/>
</dbReference>
<protein>
    <recommendedName>
        <fullName evidence="3">glutamate formimidoyltransferase</fullName>
        <ecNumber evidence="3">2.1.2.5</ecNumber>
    </recommendedName>
</protein>
<evidence type="ECO:0000259" key="8">
    <source>
        <dbReference type="SMART" id="SM01221"/>
    </source>
</evidence>
<dbReference type="SMART" id="SM01222">
    <property type="entry name" value="FTCD_N"/>
    <property type="match status" value="1"/>
</dbReference>
<dbReference type="SUPFAM" id="SSF55116">
    <property type="entry name" value="Formiminotransferase domain of formiminotransferase-cyclodeaminase"/>
    <property type="match status" value="2"/>
</dbReference>
<comment type="pathway">
    <text evidence="2">Amino-acid degradation; L-histidine degradation into L-glutamate; L-glutamate from N-formimidoyl-L-glutamate (transferase route): step 1/1.</text>
</comment>
<keyword evidence="6" id="KW-0369">Histidine metabolism</keyword>
<accession>A0AAE0SA78</accession>
<evidence type="ECO:0000256" key="3">
    <source>
        <dbReference type="ARBA" id="ARBA00012252"/>
    </source>
</evidence>
<evidence type="ECO:0000256" key="2">
    <source>
        <dbReference type="ARBA" id="ARBA00005082"/>
    </source>
</evidence>
<dbReference type="InterPro" id="IPR004227">
    <property type="entry name" value="Formiminotransferase_cat"/>
</dbReference>
<dbReference type="InterPro" id="IPR013802">
    <property type="entry name" value="Formiminotransferase_C"/>
</dbReference>